<dbReference type="InterPro" id="IPR007110">
    <property type="entry name" value="Ig-like_dom"/>
</dbReference>
<evidence type="ECO:0000256" key="2">
    <source>
        <dbReference type="ARBA" id="ARBA00022692"/>
    </source>
</evidence>
<evidence type="ECO:0000256" key="4">
    <source>
        <dbReference type="SAM" id="MobiDB-lite"/>
    </source>
</evidence>
<feature type="region of interest" description="Disordered" evidence="4">
    <location>
        <begin position="171"/>
        <end position="220"/>
    </location>
</feature>
<feature type="region of interest" description="Disordered" evidence="4">
    <location>
        <begin position="272"/>
        <end position="299"/>
    </location>
</feature>
<dbReference type="Gene3D" id="2.60.40.10">
    <property type="entry name" value="Immunoglobulins"/>
    <property type="match status" value="1"/>
</dbReference>
<keyword evidence="8" id="KW-1185">Reference proteome</keyword>
<name>A0A8C6YZD2_NOTPE</name>
<reference evidence="7" key="1">
    <citation type="submission" date="2025-08" db="UniProtKB">
        <authorList>
            <consortium name="Ensembl"/>
        </authorList>
    </citation>
    <scope>IDENTIFICATION</scope>
</reference>
<dbReference type="InterPro" id="IPR013106">
    <property type="entry name" value="Ig_V-set"/>
</dbReference>
<dbReference type="PROSITE" id="PS50835">
    <property type="entry name" value="IG_LIKE"/>
    <property type="match status" value="1"/>
</dbReference>
<protein>
    <recommendedName>
        <fullName evidence="6">Ig-like domain-containing protein</fullName>
    </recommendedName>
</protein>
<feature type="chain" id="PRO_5034090185" description="Ig-like domain-containing protein" evidence="5">
    <location>
        <begin position="18"/>
        <end position="299"/>
    </location>
</feature>
<dbReference type="PANTHER" id="PTHR11860:SF87">
    <property type="entry name" value="CMRF35-LIKE MOLECULE 8"/>
    <property type="match status" value="1"/>
</dbReference>
<evidence type="ECO:0000313" key="7">
    <source>
        <dbReference type="Ensembl" id="ENSNPEP00000006477.1"/>
    </source>
</evidence>
<keyword evidence="2" id="KW-0812">Transmembrane</keyword>
<keyword evidence="5" id="KW-0732">Signal</keyword>
<comment type="subcellular location">
    <subcellularLocation>
        <location evidence="1">Membrane</location>
    </subcellularLocation>
</comment>
<accession>A0A8C6YZD2</accession>
<reference evidence="7" key="2">
    <citation type="submission" date="2025-09" db="UniProtKB">
        <authorList>
            <consortium name="Ensembl"/>
        </authorList>
    </citation>
    <scope>IDENTIFICATION</scope>
</reference>
<evidence type="ECO:0000313" key="8">
    <source>
        <dbReference type="Proteomes" id="UP000694420"/>
    </source>
</evidence>
<dbReference type="Pfam" id="PF07686">
    <property type="entry name" value="V-set"/>
    <property type="match status" value="1"/>
</dbReference>
<organism evidence="7 8">
    <name type="scientific">Nothoprocta perdicaria</name>
    <name type="common">Chilean tinamou</name>
    <name type="synonym">Crypturus perdicarius</name>
    <dbReference type="NCBI Taxonomy" id="30464"/>
    <lineage>
        <taxon>Eukaryota</taxon>
        <taxon>Metazoa</taxon>
        <taxon>Chordata</taxon>
        <taxon>Craniata</taxon>
        <taxon>Vertebrata</taxon>
        <taxon>Euteleostomi</taxon>
        <taxon>Archelosauria</taxon>
        <taxon>Archosauria</taxon>
        <taxon>Dinosauria</taxon>
        <taxon>Saurischia</taxon>
        <taxon>Theropoda</taxon>
        <taxon>Coelurosauria</taxon>
        <taxon>Aves</taxon>
        <taxon>Palaeognathae</taxon>
        <taxon>Tinamiformes</taxon>
        <taxon>Tinamidae</taxon>
        <taxon>Nothoprocta</taxon>
    </lineage>
</organism>
<evidence type="ECO:0000256" key="5">
    <source>
        <dbReference type="SAM" id="SignalP"/>
    </source>
</evidence>
<feature type="signal peptide" evidence="5">
    <location>
        <begin position="1"/>
        <end position="17"/>
    </location>
</feature>
<dbReference type="Ensembl" id="ENSNPET00000006637.1">
    <property type="protein sequence ID" value="ENSNPEP00000006477.1"/>
    <property type="gene ID" value="ENSNPEG00000004898.1"/>
</dbReference>
<dbReference type="Proteomes" id="UP000694420">
    <property type="component" value="Unplaced"/>
</dbReference>
<dbReference type="CDD" id="cd05716">
    <property type="entry name" value="IgV_pIgR_like"/>
    <property type="match status" value="1"/>
</dbReference>
<evidence type="ECO:0000259" key="6">
    <source>
        <dbReference type="PROSITE" id="PS50835"/>
    </source>
</evidence>
<dbReference type="AlphaFoldDB" id="A0A8C6YZD2"/>
<proteinExistence type="predicted"/>
<feature type="domain" description="Ig-like" evidence="6">
    <location>
        <begin position="8"/>
        <end position="108"/>
    </location>
</feature>
<dbReference type="GO" id="GO:0005886">
    <property type="term" value="C:plasma membrane"/>
    <property type="evidence" value="ECO:0007669"/>
    <property type="project" value="TreeGrafter"/>
</dbReference>
<dbReference type="InterPro" id="IPR050671">
    <property type="entry name" value="CD300_family_receptors"/>
</dbReference>
<dbReference type="InterPro" id="IPR013783">
    <property type="entry name" value="Ig-like_fold"/>
</dbReference>
<dbReference type="InterPro" id="IPR036179">
    <property type="entry name" value="Ig-like_dom_sf"/>
</dbReference>
<dbReference type="SUPFAM" id="SSF48726">
    <property type="entry name" value="Immunoglobulin"/>
    <property type="match status" value="1"/>
</dbReference>
<keyword evidence="3" id="KW-0472">Membrane</keyword>
<evidence type="ECO:0000256" key="1">
    <source>
        <dbReference type="ARBA" id="ARBA00004370"/>
    </source>
</evidence>
<sequence length="299" mass="32330">MGTPWLLPALLLPGCWALTGPTSVHGFVGGTLSVSCKYEDGLETNEKFWCKPGNIYACAGPYIIATSERNSFVRKDRISIWDDRRQREFTVTMSNLTEVDTGTYLCGVWRPIPNTKPEWGFPHPTCPFLFHFFSQSSQEEEGAACGTASALSPEQQDLYCNVQRAPRPAEPLYSTVLKPRPPEAPGDRQSGWKSDTVPPAGSLGAASRMEAEAAREARSPARETSALCIWAPHTQRHSGAGGGKGKNNPKSCIWAKAESRRAACLAAVPLLPCGLGQPATSKRDSPNPGKPWASPCSIS</sequence>
<dbReference type="PANTHER" id="PTHR11860">
    <property type="entry name" value="POLYMERIC-IMMUNOGLOBULIN RECEPTOR"/>
    <property type="match status" value="1"/>
</dbReference>
<feature type="compositionally biased region" description="Basic and acidic residues" evidence="4">
    <location>
        <begin position="209"/>
        <end position="220"/>
    </location>
</feature>
<evidence type="ECO:0000256" key="3">
    <source>
        <dbReference type="ARBA" id="ARBA00023136"/>
    </source>
</evidence>
<dbReference type="GO" id="GO:0004888">
    <property type="term" value="F:transmembrane signaling receptor activity"/>
    <property type="evidence" value="ECO:0007669"/>
    <property type="project" value="TreeGrafter"/>
</dbReference>